<reference evidence="10" key="1">
    <citation type="submission" date="2014-08" db="EMBL/GenBank/DDBJ databases">
        <authorList>
            <person name="Sharma Rahul"/>
            <person name="Thines Marco"/>
        </authorList>
    </citation>
    <scope>NUCLEOTIDE SEQUENCE</scope>
</reference>
<evidence type="ECO:0000259" key="7">
    <source>
        <dbReference type="Pfam" id="PF12341"/>
    </source>
</evidence>
<feature type="region of interest" description="Disordered" evidence="6">
    <location>
        <begin position="369"/>
        <end position="441"/>
    </location>
</feature>
<accession>A0A0F7SSH5</accession>
<dbReference type="SMART" id="SM00320">
    <property type="entry name" value="WD40"/>
    <property type="match status" value="6"/>
</dbReference>
<dbReference type="EMBL" id="LN483142">
    <property type="protein sequence ID" value="CED83500.1"/>
    <property type="molecule type" value="Genomic_DNA"/>
</dbReference>
<dbReference type="PANTHER" id="PTHR19932">
    <property type="entry name" value="WD REPEAT AND HMG-BOX DNA BINDING PROTEIN"/>
    <property type="match status" value="1"/>
</dbReference>
<evidence type="ECO:0000259" key="9">
    <source>
        <dbReference type="Pfam" id="PF24817"/>
    </source>
</evidence>
<feature type="region of interest" description="Disordered" evidence="6">
    <location>
        <begin position="937"/>
        <end position="1225"/>
    </location>
</feature>
<name>A0A0F7SSH5_PHARH</name>
<proteinExistence type="predicted"/>
<keyword evidence="4" id="KW-0539">Nucleus</keyword>
<dbReference type="InterPro" id="IPR019775">
    <property type="entry name" value="WD40_repeat_CS"/>
</dbReference>
<dbReference type="AlphaFoldDB" id="A0A0F7SSH5"/>
<evidence type="ECO:0000313" key="10">
    <source>
        <dbReference type="EMBL" id="CED83500.1"/>
    </source>
</evidence>
<feature type="repeat" description="WD" evidence="5">
    <location>
        <begin position="275"/>
        <end position="316"/>
    </location>
</feature>
<keyword evidence="2 5" id="KW-0853">WD repeat</keyword>
<comment type="subcellular location">
    <subcellularLocation>
        <location evidence="1">Nucleus</location>
    </subcellularLocation>
</comment>
<feature type="repeat" description="WD" evidence="5">
    <location>
        <begin position="14"/>
        <end position="55"/>
    </location>
</feature>
<dbReference type="InterPro" id="IPR015943">
    <property type="entry name" value="WD40/YVTN_repeat-like_dom_sf"/>
</dbReference>
<dbReference type="InterPro" id="IPR022100">
    <property type="entry name" value="WDHD1/CFT4_beta-prop_2nd"/>
</dbReference>
<feature type="repeat" description="WD" evidence="5">
    <location>
        <begin position="153"/>
        <end position="185"/>
    </location>
</feature>
<feature type="compositionally biased region" description="Acidic residues" evidence="6">
    <location>
        <begin position="1187"/>
        <end position="1197"/>
    </location>
</feature>
<feature type="compositionally biased region" description="Acidic residues" evidence="6">
    <location>
        <begin position="420"/>
        <end position="441"/>
    </location>
</feature>
<dbReference type="InterPro" id="IPR057646">
    <property type="entry name" value="WD40_WDHD1_1st"/>
</dbReference>
<feature type="compositionally biased region" description="Acidic residues" evidence="6">
    <location>
        <begin position="381"/>
        <end position="391"/>
    </location>
</feature>
<dbReference type="InterPro" id="IPR001680">
    <property type="entry name" value="WD40_rpt"/>
</dbReference>
<dbReference type="InterPro" id="IPR036322">
    <property type="entry name" value="WD40_repeat_dom_sf"/>
</dbReference>
<feature type="compositionally biased region" description="Basic and acidic residues" evidence="6">
    <location>
        <begin position="1094"/>
        <end position="1108"/>
    </location>
</feature>
<feature type="region of interest" description="Disordered" evidence="6">
    <location>
        <begin position="195"/>
        <end position="216"/>
    </location>
</feature>
<evidence type="ECO:0000256" key="2">
    <source>
        <dbReference type="ARBA" id="ARBA00022574"/>
    </source>
</evidence>
<dbReference type="InterPro" id="IPR048591">
    <property type="entry name" value="WDHD1/CFT4_hel"/>
</dbReference>
<feature type="compositionally biased region" description="Acidic residues" evidence="6">
    <location>
        <begin position="197"/>
        <end position="208"/>
    </location>
</feature>
<dbReference type="PANTHER" id="PTHR19932:SF10">
    <property type="entry name" value="WD REPEAT AND HMG-BOX DNA-BINDING PROTEIN 1"/>
    <property type="match status" value="1"/>
</dbReference>
<sequence>MAPQEAMSDQIVSLPAHTPGLTRAAFSTNGQLIFTAGKDTIVRIFETAAGADVEPRLLEEHSDEVNWLHCSKTHLITACSDSSLRLFSLPINGDPSGQITFAGLLTRASGMAIRCAVFDPSGMRVACASDDLHIKILPVSMTSLRTPLVLPSAHSHTKPPRSLTWSPDGTILLSSGCDGKLSIWNTSLCVLKPNTSTDDDEFDDDTNDDATGNTWNPPTLLKSLEGMFEVTEPEDIKSTTSVWHPSGKWFVVPTKSHEILQIQRDSWSKMGLFENGGHNSSVTELCFSPNGRYLGSSGVDGKILIWEVSTKKVIASYVPSKSSSSAITSLQFSPTSNILIYADASGTFGRWNDPIPSTFLHPCEIAPSTEASRRARSPLFGDDDDDDDTINNEDVNKPPRKINADDRKATIKKKSRAREEEDDGDDTALGDEDGEELEDEMDDDDRAFLADGDEFEGGYTGWARDEKSNGRIREKEIVSVAKSQPAFQPGSTASRGKKRYLAFNMVGAIDITDQETHNVVNVEFHDTSRRRGFHFQDHIKYDLAALGEKGAVFASTPDSVNPISTLHYRLFDTWSSTSSEWTHDLPKSERVVAVAVGGRSSSDVKSSRQDDTTGMVVAATSKGYLRFFSGSGVQRYIWMLGEEVVSMTAGQQELLVVHREGGTSLDGCQNLRFTLVNLESFDIIQEGRLPLPKSTTLKWIGFSDVGNPLIYDSRGIISVLDRFRRPHQARWVPALDTNLLARKEGKDESYWAVGVQDGKFMAVILKGRVTSPYFPRPLISDLDMNIPLLNRENQHGQLEECVVRQRMEALFYRDAQIASQSTYFADEVFRLEIAQDKSLLQLIQTACKADKLARALDAARLLNSTKSIDSAVQIAAFYHLPGLREKITELRSLKEDELYERDQLERRAGKGGRWGNGGGQYVQPGSEFDYVTSNAVHPKTTKPSTKSVPAFAPRPVGGKRTFAATPDPTPVSISSSRLTVDSYAVDEGSREESFIPESSVDVGSESHERGHGDEEELEDGLKRKRTGDTVIDDFPAPPERRKRGNGEGDMAPPLKMAPKNPFAKKDANSAASNPFARSNIGKPVTVGKSTSFFDRIDDARSVEDSKSKDRGKKPTAGTTAVKGSKQTTLFGLPPGQEPVKKKSGRKPLEKNDSLRTVESDDEELDPQSVSNKKADGMGRAQRQSFETDVEESFEDGTETQRNEGLDLEETQVDSLMENDDEEPMMIDLGDEDDVEEAAKENLEPVKNDGVSKLAAFRMKTVA</sequence>
<dbReference type="SUPFAM" id="SSF50978">
    <property type="entry name" value="WD40 repeat-like"/>
    <property type="match status" value="1"/>
</dbReference>
<dbReference type="GO" id="GO:0006261">
    <property type="term" value="P:DNA-templated DNA replication"/>
    <property type="evidence" value="ECO:0007669"/>
    <property type="project" value="TreeGrafter"/>
</dbReference>
<feature type="compositionally biased region" description="Polar residues" evidence="6">
    <location>
        <begin position="937"/>
        <end position="947"/>
    </location>
</feature>
<dbReference type="GO" id="GO:0000278">
    <property type="term" value="P:mitotic cell cycle"/>
    <property type="evidence" value="ECO:0007669"/>
    <property type="project" value="TreeGrafter"/>
</dbReference>
<dbReference type="GO" id="GO:0006281">
    <property type="term" value="P:DNA repair"/>
    <property type="evidence" value="ECO:0007669"/>
    <property type="project" value="TreeGrafter"/>
</dbReference>
<evidence type="ECO:0000256" key="3">
    <source>
        <dbReference type="ARBA" id="ARBA00022737"/>
    </source>
</evidence>
<feature type="compositionally biased region" description="Acidic residues" evidence="6">
    <location>
        <begin position="1205"/>
        <end position="1225"/>
    </location>
</feature>
<dbReference type="GO" id="GO:0043596">
    <property type="term" value="C:nuclear replication fork"/>
    <property type="evidence" value="ECO:0007669"/>
    <property type="project" value="TreeGrafter"/>
</dbReference>
<feature type="compositionally biased region" description="Basic and acidic residues" evidence="6">
    <location>
        <begin position="394"/>
        <end position="409"/>
    </location>
</feature>
<dbReference type="PROSITE" id="PS00678">
    <property type="entry name" value="WD_REPEATS_1"/>
    <property type="match status" value="1"/>
</dbReference>
<evidence type="ECO:0000256" key="4">
    <source>
        <dbReference type="ARBA" id="ARBA00023242"/>
    </source>
</evidence>
<feature type="compositionally biased region" description="Basic and acidic residues" evidence="6">
    <location>
        <begin position="1146"/>
        <end position="1158"/>
    </location>
</feature>
<dbReference type="PROSITE" id="PS50294">
    <property type="entry name" value="WD_REPEATS_REGION"/>
    <property type="match status" value="2"/>
</dbReference>
<evidence type="ECO:0000256" key="6">
    <source>
        <dbReference type="SAM" id="MobiDB-lite"/>
    </source>
</evidence>
<evidence type="ECO:0000256" key="5">
    <source>
        <dbReference type="PROSITE-ProRule" id="PRU00221"/>
    </source>
</evidence>
<feature type="domain" description="WDHD1 first WD40" evidence="9">
    <location>
        <begin position="16"/>
        <end position="349"/>
    </location>
</feature>
<evidence type="ECO:0000259" key="8">
    <source>
        <dbReference type="Pfam" id="PF20946"/>
    </source>
</evidence>
<dbReference type="Gene3D" id="2.130.10.10">
    <property type="entry name" value="YVTN repeat-like/Quinoprotein amine dehydrogenase"/>
    <property type="match status" value="2"/>
</dbReference>
<feature type="domain" description="WDHD1/CFT4 helical bundle" evidence="8">
    <location>
        <begin position="796"/>
        <end position="895"/>
    </location>
</feature>
<dbReference type="GO" id="GO:0003682">
    <property type="term" value="F:chromatin binding"/>
    <property type="evidence" value="ECO:0007669"/>
    <property type="project" value="TreeGrafter"/>
</dbReference>
<protein>
    <submittedName>
        <fullName evidence="10">WD40 repeat protein</fullName>
    </submittedName>
</protein>
<dbReference type="PROSITE" id="PS50082">
    <property type="entry name" value="WD_REPEATS_2"/>
    <property type="match status" value="3"/>
</dbReference>
<dbReference type="Pfam" id="PF20946">
    <property type="entry name" value="Ctf4_C"/>
    <property type="match status" value="1"/>
</dbReference>
<keyword evidence="3" id="KW-0677">Repeat</keyword>
<feature type="domain" description="WDHD1/CFT4 second beta-propeller" evidence="7">
    <location>
        <begin position="486"/>
        <end position="788"/>
    </location>
</feature>
<organism evidence="10">
    <name type="scientific">Phaffia rhodozyma</name>
    <name type="common">Yeast</name>
    <name type="synonym">Xanthophyllomyces dendrorhous</name>
    <dbReference type="NCBI Taxonomy" id="264483"/>
    <lineage>
        <taxon>Eukaryota</taxon>
        <taxon>Fungi</taxon>
        <taxon>Dikarya</taxon>
        <taxon>Basidiomycota</taxon>
        <taxon>Agaricomycotina</taxon>
        <taxon>Tremellomycetes</taxon>
        <taxon>Cystofilobasidiales</taxon>
        <taxon>Mrakiaceae</taxon>
        <taxon>Phaffia</taxon>
    </lineage>
</organism>
<dbReference type="Pfam" id="PF24817">
    <property type="entry name" value="WD40_WDHD1_1st"/>
    <property type="match status" value="1"/>
</dbReference>
<evidence type="ECO:0000256" key="1">
    <source>
        <dbReference type="ARBA" id="ARBA00004123"/>
    </source>
</evidence>
<dbReference type="Pfam" id="PF12341">
    <property type="entry name" value="Mcl1_mid"/>
    <property type="match status" value="1"/>
</dbReference>